<dbReference type="Pfam" id="PF08636">
    <property type="entry name" value="Pkr1"/>
    <property type="match status" value="1"/>
</dbReference>
<evidence type="ECO:0000313" key="3">
    <source>
        <dbReference type="Proteomes" id="UP001222325"/>
    </source>
</evidence>
<name>A0AAD6XRY4_9AGAR</name>
<reference evidence="2" key="1">
    <citation type="submission" date="2023-03" db="EMBL/GenBank/DDBJ databases">
        <title>Massive genome expansion in bonnet fungi (Mycena s.s.) driven by repeated elements and novel gene families across ecological guilds.</title>
        <authorList>
            <consortium name="Lawrence Berkeley National Laboratory"/>
            <person name="Harder C.B."/>
            <person name="Miyauchi S."/>
            <person name="Viragh M."/>
            <person name="Kuo A."/>
            <person name="Thoen E."/>
            <person name="Andreopoulos B."/>
            <person name="Lu D."/>
            <person name="Skrede I."/>
            <person name="Drula E."/>
            <person name="Henrissat B."/>
            <person name="Morin E."/>
            <person name="Kohler A."/>
            <person name="Barry K."/>
            <person name="LaButti K."/>
            <person name="Morin E."/>
            <person name="Salamov A."/>
            <person name="Lipzen A."/>
            <person name="Mereny Z."/>
            <person name="Hegedus B."/>
            <person name="Baldrian P."/>
            <person name="Stursova M."/>
            <person name="Weitz H."/>
            <person name="Taylor A."/>
            <person name="Grigoriev I.V."/>
            <person name="Nagy L.G."/>
            <person name="Martin F."/>
            <person name="Kauserud H."/>
        </authorList>
    </citation>
    <scope>NUCLEOTIDE SEQUENCE</scope>
    <source>
        <strain evidence="2">CBHHK173m</strain>
    </source>
</reference>
<keyword evidence="1" id="KW-1133">Transmembrane helix</keyword>
<dbReference type="AlphaFoldDB" id="A0AAD6XRY4"/>
<feature type="transmembrane region" description="Helical" evidence="1">
    <location>
        <begin position="24"/>
        <end position="45"/>
    </location>
</feature>
<dbReference type="GO" id="GO:0005789">
    <property type="term" value="C:endoplasmic reticulum membrane"/>
    <property type="evidence" value="ECO:0007669"/>
    <property type="project" value="TreeGrafter"/>
</dbReference>
<dbReference type="Proteomes" id="UP001222325">
    <property type="component" value="Unassembled WGS sequence"/>
</dbReference>
<accession>A0AAD6XRY4</accession>
<comment type="caution">
    <text evidence="2">The sequence shown here is derived from an EMBL/GenBank/DDBJ whole genome shotgun (WGS) entry which is preliminary data.</text>
</comment>
<dbReference type="PANTHER" id="PTHR28251">
    <property type="entry name" value="V-TYPE ATPASE ASSEMBLY FACTOR PKR1"/>
    <property type="match status" value="1"/>
</dbReference>
<proteinExistence type="predicted"/>
<dbReference type="GO" id="GO:0070072">
    <property type="term" value="P:vacuolar proton-transporting V-type ATPase complex assembly"/>
    <property type="evidence" value="ECO:0007669"/>
    <property type="project" value="InterPro"/>
</dbReference>
<keyword evidence="3" id="KW-1185">Reference proteome</keyword>
<evidence type="ECO:0000313" key="2">
    <source>
        <dbReference type="EMBL" id="KAJ7095195.1"/>
    </source>
</evidence>
<dbReference type="InterPro" id="IPR013945">
    <property type="entry name" value="Pkr1"/>
</dbReference>
<keyword evidence="1" id="KW-0812">Transmembrane</keyword>
<keyword evidence="1" id="KW-0472">Membrane</keyword>
<dbReference type="EMBL" id="JARJCN010000013">
    <property type="protein sequence ID" value="KAJ7095195.1"/>
    <property type="molecule type" value="Genomic_DNA"/>
</dbReference>
<sequence>MAENDEGSFFADVLKPGSSLQPQFILILDTAFVSLFCILILLVVLTGSLHVYALIAIELALWASVKWFVNELRNTPIPTEDVQSKKAS</sequence>
<gene>
    <name evidence="2" type="ORF">B0H15DRAFT_828470</name>
</gene>
<organism evidence="2 3">
    <name type="scientific">Mycena belliarum</name>
    <dbReference type="NCBI Taxonomy" id="1033014"/>
    <lineage>
        <taxon>Eukaryota</taxon>
        <taxon>Fungi</taxon>
        <taxon>Dikarya</taxon>
        <taxon>Basidiomycota</taxon>
        <taxon>Agaricomycotina</taxon>
        <taxon>Agaricomycetes</taxon>
        <taxon>Agaricomycetidae</taxon>
        <taxon>Agaricales</taxon>
        <taxon>Marasmiineae</taxon>
        <taxon>Mycenaceae</taxon>
        <taxon>Mycena</taxon>
    </lineage>
</organism>
<protein>
    <submittedName>
        <fullName evidence="2">Uncharacterized protein</fullName>
    </submittedName>
</protein>
<evidence type="ECO:0000256" key="1">
    <source>
        <dbReference type="SAM" id="Phobius"/>
    </source>
</evidence>
<dbReference type="PANTHER" id="PTHR28251:SF1">
    <property type="entry name" value="V-TYPE ATPASE ASSEMBLY FACTOR PKR1"/>
    <property type="match status" value="1"/>
</dbReference>